<dbReference type="EMBL" id="VIVN01000023">
    <property type="protein sequence ID" value="TWD90235.1"/>
    <property type="molecule type" value="Genomic_DNA"/>
</dbReference>
<comment type="caution">
    <text evidence="1">The sequence shown here is derived from an EMBL/GenBank/DDBJ whole genome shotgun (WGS) entry which is preliminary data.</text>
</comment>
<keyword evidence="2" id="KW-1185">Reference proteome</keyword>
<dbReference type="AlphaFoldDB" id="A0A561CG81"/>
<dbReference type="Proteomes" id="UP000319671">
    <property type="component" value="Unassembled WGS sequence"/>
</dbReference>
<organism evidence="1 2">
    <name type="scientific">Neobacillus bataviensis</name>
    <dbReference type="NCBI Taxonomy" id="220685"/>
    <lineage>
        <taxon>Bacteria</taxon>
        <taxon>Bacillati</taxon>
        <taxon>Bacillota</taxon>
        <taxon>Bacilli</taxon>
        <taxon>Bacillales</taxon>
        <taxon>Bacillaceae</taxon>
        <taxon>Neobacillus</taxon>
    </lineage>
</organism>
<sequence>MKISSRVIIIAFLYSIFCFATKNPVLATGNDLTIKNGYYKLQGNMEVQNLYVSGGLWI</sequence>
<accession>A0A561CG81</accession>
<proteinExistence type="predicted"/>
<protein>
    <submittedName>
        <fullName evidence="1">Uncharacterized protein</fullName>
    </submittedName>
</protein>
<gene>
    <name evidence="1" type="ORF">FB550_12357</name>
</gene>
<name>A0A561CG81_9BACI</name>
<evidence type="ECO:0000313" key="1">
    <source>
        <dbReference type="EMBL" id="TWD90235.1"/>
    </source>
</evidence>
<evidence type="ECO:0000313" key="2">
    <source>
        <dbReference type="Proteomes" id="UP000319671"/>
    </source>
</evidence>
<dbReference type="RefSeq" id="WP_186446665.1">
    <property type="nucleotide sequence ID" value="NZ_VIVN01000023.1"/>
</dbReference>
<reference evidence="1 2" key="1">
    <citation type="submission" date="2019-06" db="EMBL/GenBank/DDBJ databases">
        <title>Sorghum-associated microbial communities from plants grown in Nebraska, USA.</title>
        <authorList>
            <person name="Schachtman D."/>
        </authorList>
    </citation>
    <scope>NUCLEOTIDE SEQUENCE [LARGE SCALE GENOMIC DNA]</scope>
    <source>
        <strain evidence="1 2">2482</strain>
    </source>
</reference>